<name>A0A848J250_9BACT</name>
<evidence type="ECO:0000313" key="2">
    <source>
        <dbReference type="Proteomes" id="UP000559010"/>
    </source>
</evidence>
<proteinExistence type="predicted"/>
<protein>
    <submittedName>
        <fullName evidence="1">Uncharacterized protein</fullName>
    </submittedName>
</protein>
<organism evidence="1 2">
    <name type="scientific">Marinigracilibium pacificum</name>
    <dbReference type="NCBI Taxonomy" id="2729599"/>
    <lineage>
        <taxon>Bacteria</taxon>
        <taxon>Pseudomonadati</taxon>
        <taxon>Bacteroidota</taxon>
        <taxon>Cytophagia</taxon>
        <taxon>Cytophagales</taxon>
        <taxon>Flammeovirgaceae</taxon>
        <taxon>Marinigracilibium</taxon>
    </lineage>
</organism>
<evidence type="ECO:0000313" key="1">
    <source>
        <dbReference type="EMBL" id="NMM50903.1"/>
    </source>
</evidence>
<sequence length="176" mass="20669">MNKENLVEVVKTISIRGRFAFGMVCIEQFIKENQLNNNLLNEIIDVLWEFTSSNELDIWEEKINYLIPEHVLSHHTKFISSFDKYLNNKDFKEIYKLYKSLDKTFLIMIKKVLEIGTGNLYGGTGKFSKWTLDPTIDIANLAEFRLVNIPNIEDFKFSSFSENNGWGKKFNREQLL</sequence>
<dbReference type="AlphaFoldDB" id="A0A848J250"/>
<reference evidence="1 2" key="1">
    <citation type="submission" date="2020-04" db="EMBL/GenBank/DDBJ databases">
        <title>Flammeovirgaceae bacterium KN852 isolated from deep sea.</title>
        <authorList>
            <person name="Zhang D.-C."/>
        </authorList>
    </citation>
    <scope>NUCLEOTIDE SEQUENCE [LARGE SCALE GENOMIC DNA]</scope>
    <source>
        <strain evidence="1 2">KN852</strain>
    </source>
</reference>
<comment type="caution">
    <text evidence="1">The sequence shown here is derived from an EMBL/GenBank/DDBJ whole genome shotgun (WGS) entry which is preliminary data.</text>
</comment>
<dbReference type="EMBL" id="JABBNU010000021">
    <property type="protein sequence ID" value="NMM50903.1"/>
    <property type="molecule type" value="Genomic_DNA"/>
</dbReference>
<accession>A0A848J250</accession>
<dbReference type="Proteomes" id="UP000559010">
    <property type="component" value="Unassembled WGS sequence"/>
</dbReference>
<dbReference type="RefSeq" id="WP_169685268.1">
    <property type="nucleotide sequence ID" value="NZ_JABBNU010000021.1"/>
</dbReference>
<keyword evidence="2" id="KW-1185">Reference proteome</keyword>
<gene>
    <name evidence="1" type="ORF">HH304_21010</name>
</gene>